<protein>
    <recommendedName>
        <fullName evidence="2">CUE domain-containing protein</fullName>
    </recommendedName>
</protein>
<dbReference type="SMART" id="SM00546">
    <property type="entry name" value="CUE"/>
    <property type="match status" value="1"/>
</dbReference>
<evidence type="ECO:0000313" key="4">
    <source>
        <dbReference type="Proteomes" id="UP001412239"/>
    </source>
</evidence>
<feature type="compositionally biased region" description="Polar residues" evidence="1">
    <location>
        <begin position="158"/>
        <end position="167"/>
    </location>
</feature>
<dbReference type="GO" id="GO:0043130">
    <property type="term" value="F:ubiquitin binding"/>
    <property type="evidence" value="ECO:0007669"/>
    <property type="project" value="InterPro"/>
</dbReference>
<dbReference type="Pfam" id="PF02845">
    <property type="entry name" value="CUE"/>
    <property type="match status" value="1"/>
</dbReference>
<dbReference type="PANTHER" id="PTHR16461">
    <property type="entry name" value="TOLL-INTERACTING PROTEIN"/>
    <property type="match status" value="1"/>
</dbReference>
<dbReference type="InterPro" id="IPR009060">
    <property type="entry name" value="UBA-like_sf"/>
</dbReference>
<dbReference type="SUPFAM" id="SSF46934">
    <property type="entry name" value="UBA-like"/>
    <property type="match status" value="1"/>
</dbReference>
<feature type="region of interest" description="Disordered" evidence="1">
    <location>
        <begin position="261"/>
        <end position="447"/>
    </location>
</feature>
<dbReference type="GO" id="GO:0006511">
    <property type="term" value="P:ubiquitin-dependent protein catabolic process"/>
    <property type="evidence" value="ECO:0007669"/>
    <property type="project" value="TreeGrafter"/>
</dbReference>
<dbReference type="PROSITE" id="PS51140">
    <property type="entry name" value="CUE"/>
    <property type="match status" value="1"/>
</dbReference>
<dbReference type="Proteomes" id="UP001412239">
    <property type="component" value="Unassembled WGS sequence"/>
</dbReference>
<dbReference type="Gene3D" id="1.10.8.10">
    <property type="entry name" value="DNA helicase RuvA subunit, C-terminal domain"/>
    <property type="match status" value="1"/>
</dbReference>
<feature type="region of interest" description="Disordered" evidence="1">
    <location>
        <begin position="114"/>
        <end position="236"/>
    </location>
</feature>
<dbReference type="AlphaFoldDB" id="A0A292Q2M3"/>
<gene>
    <name evidence="3" type="ORF">GSTUAT00002798001</name>
</gene>
<accession>A0A292Q2M3</accession>
<evidence type="ECO:0000313" key="3">
    <source>
        <dbReference type="EMBL" id="CUS13118.1"/>
    </source>
</evidence>
<feature type="region of interest" description="Disordered" evidence="1">
    <location>
        <begin position="1"/>
        <end position="82"/>
    </location>
</feature>
<evidence type="ECO:0000256" key="1">
    <source>
        <dbReference type="SAM" id="MobiDB-lite"/>
    </source>
</evidence>
<dbReference type="FunFam" id="1.10.8.10:FF:000064">
    <property type="entry name" value="Similar to CUE domain-containing protein"/>
    <property type="match status" value="1"/>
</dbReference>
<dbReference type="PANTHER" id="PTHR16461:SF5">
    <property type="entry name" value="TOLL-INTERACTING PROTEIN"/>
    <property type="match status" value="1"/>
</dbReference>
<dbReference type="EMBL" id="LN890978">
    <property type="protein sequence ID" value="CUS13118.1"/>
    <property type="molecule type" value="Genomic_DNA"/>
</dbReference>
<feature type="compositionally biased region" description="Basic and acidic residues" evidence="1">
    <location>
        <begin position="213"/>
        <end position="229"/>
    </location>
</feature>
<name>A0A292Q2M3_9PEZI</name>
<dbReference type="GO" id="GO:0005737">
    <property type="term" value="C:cytoplasm"/>
    <property type="evidence" value="ECO:0007669"/>
    <property type="project" value="TreeGrafter"/>
</dbReference>
<sequence length="447" mass="48307">MMSSEQPEKVQTAELTGDTPVSAPGGVGENTAAEPTPTTISSANPIPEANTSSVPESNVENPPPKPPRPMSPQQQAQATLQEAFPSIDAAVVKAVLVASGGQVEPAFTALLTMSDPTFAEETPPPQPPRPAQHAQIQQPYADRPERHQGPGGSLPSPYVTSTPQTQLEADEIYARQLAGQFSAPRRVATGRPRPGASTALDPEYETGGRRGRLHDPDSDYDSDKEHSFLDDSDDLPVIKENLRKGFLDTQTKFNSWISDFKKKLDGDSPETSPPSSARPSNQYARSGNRTATGFENPRRSSRDGGYDADPRVLSDDFTHLELRDNSVQNPQPRRPKANPGLFQPSNKPTGRKVSFDERPVTISDDDMYRPPQPPRSTSAGAPARQTSPSSSKWEPLKSVEPAPMDRDPFSLGDSDDERDGLLKESDAKPVSVSSAQETGIISKDVTK</sequence>
<feature type="compositionally biased region" description="Polar residues" evidence="1">
    <location>
        <begin position="269"/>
        <end position="293"/>
    </location>
</feature>
<reference evidence="3" key="1">
    <citation type="submission" date="2015-10" db="EMBL/GenBank/DDBJ databases">
        <authorList>
            <person name="Regsiter A."/>
            <person name="william w."/>
        </authorList>
    </citation>
    <scope>NUCLEOTIDE SEQUENCE</scope>
    <source>
        <strain evidence="3">Montdore</strain>
    </source>
</reference>
<proteinExistence type="predicted"/>
<feature type="domain" description="CUE" evidence="2">
    <location>
        <begin position="71"/>
        <end position="115"/>
    </location>
</feature>
<evidence type="ECO:0000259" key="2">
    <source>
        <dbReference type="PROSITE" id="PS51140"/>
    </source>
</evidence>
<feature type="compositionally biased region" description="Pro residues" evidence="1">
    <location>
        <begin position="61"/>
        <end position="70"/>
    </location>
</feature>
<feature type="compositionally biased region" description="Polar residues" evidence="1">
    <location>
        <begin position="375"/>
        <end position="392"/>
    </location>
</feature>
<organism evidence="3 4">
    <name type="scientific">Tuber aestivum</name>
    <name type="common">summer truffle</name>
    <dbReference type="NCBI Taxonomy" id="59557"/>
    <lineage>
        <taxon>Eukaryota</taxon>
        <taxon>Fungi</taxon>
        <taxon>Dikarya</taxon>
        <taxon>Ascomycota</taxon>
        <taxon>Pezizomycotina</taxon>
        <taxon>Pezizomycetes</taxon>
        <taxon>Pezizales</taxon>
        <taxon>Tuberaceae</taxon>
        <taxon>Tuber</taxon>
    </lineage>
</organism>
<dbReference type="GO" id="GO:0031624">
    <property type="term" value="F:ubiquitin conjugating enzyme binding"/>
    <property type="evidence" value="ECO:0007669"/>
    <property type="project" value="TreeGrafter"/>
</dbReference>
<keyword evidence="4" id="KW-1185">Reference proteome</keyword>
<dbReference type="InterPro" id="IPR003892">
    <property type="entry name" value="CUE"/>
</dbReference>
<feature type="compositionally biased region" description="Basic and acidic residues" evidence="1">
    <location>
        <begin position="296"/>
        <end position="324"/>
    </location>
</feature>